<evidence type="ECO:0000313" key="2">
    <source>
        <dbReference type="Proteomes" id="UP000005237"/>
    </source>
</evidence>
<evidence type="ECO:0000313" key="1">
    <source>
        <dbReference type="EnsemblMetazoa" id="CJA12799a.1"/>
    </source>
</evidence>
<protein>
    <submittedName>
        <fullName evidence="1">Uncharacterized protein</fullName>
    </submittedName>
</protein>
<reference evidence="2" key="1">
    <citation type="submission" date="2010-08" db="EMBL/GenBank/DDBJ databases">
        <authorList>
            <consortium name="Caenorhabditis japonica Sequencing Consortium"/>
            <person name="Wilson R.K."/>
        </authorList>
    </citation>
    <scope>NUCLEOTIDE SEQUENCE [LARGE SCALE GENOMIC DNA]</scope>
    <source>
        <strain evidence="2">DF5081</strain>
    </source>
</reference>
<dbReference type="EnsemblMetazoa" id="CJA12799a.1">
    <property type="protein sequence ID" value="CJA12799a.1"/>
    <property type="gene ID" value="WBGene00132003"/>
</dbReference>
<name>A0A8R1DUS6_CAEJA</name>
<reference evidence="1" key="2">
    <citation type="submission" date="2022-06" db="UniProtKB">
        <authorList>
            <consortium name="EnsemblMetazoa"/>
        </authorList>
    </citation>
    <scope>IDENTIFICATION</scope>
    <source>
        <strain evidence="1">DF5081</strain>
    </source>
</reference>
<sequence length="72" mass="8030">MSQLEGLLVKLGYSRYALDSDVVTEDMLDQMITANEFANLTDKKPDQPKGFYPICADEKPFVTKPTLLASCN</sequence>
<keyword evidence="2" id="KW-1185">Reference proteome</keyword>
<organism evidence="1 2">
    <name type="scientific">Caenorhabditis japonica</name>
    <dbReference type="NCBI Taxonomy" id="281687"/>
    <lineage>
        <taxon>Eukaryota</taxon>
        <taxon>Metazoa</taxon>
        <taxon>Ecdysozoa</taxon>
        <taxon>Nematoda</taxon>
        <taxon>Chromadorea</taxon>
        <taxon>Rhabditida</taxon>
        <taxon>Rhabditina</taxon>
        <taxon>Rhabditomorpha</taxon>
        <taxon>Rhabditoidea</taxon>
        <taxon>Rhabditidae</taxon>
        <taxon>Peloderinae</taxon>
        <taxon>Caenorhabditis</taxon>
    </lineage>
</organism>
<dbReference type="AlphaFoldDB" id="A0A8R1DUS6"/>
<proteinExistence type="predicted"/>
<dbReference type="Proteomes" id="UP000005237">
    <property type="component" value="Unassembled WGS sequence"/>
</dbReference>
<accession>A0A8R1DUS6</accession>